<dbReference type="Pfam" id="PF12705">
    <property type="entry name" value="PDDEXK_1"/>
    <property type="match status" value="1"/>
</dbReference>
<name>A0A3D8IWE2_9HELI</name>
<proteinExistence type="predicted"/>
<gene>
    <name evidence="3" type="ORF">CQA62_02890</name>
</gene>
<dbReference type="OrthoDB" id="9766257at2"/>
<dbReference type="SUPFAM" id="SSF52980">
    <property type="entry name" value="Restriction endonuclease-like"/>
    <property type="match status" value="1"/>
</dbReference>
<dbReference type="InterPro" id="IPR027417">
    <property type="entry name" value="P-loop_NTPase"/>
</dbReference>
<evidence type="ECO:0000259" key="2">
    <source>
        <dbReference type="Pfam" id="PF12705"/>
    </source>
</evidence>
<feature type="coiled-coil region" evidence="1">
    <location>
        <begin position="675"/>
        <end position="702"/>
    </location>
</feature>
<dbReference type="Proteomes" id="UP000257067">
    <property type="component" value="Unassembled WGS sequence"/>
</dbReference>
<dbReference type="InterPro" id="IPR038726">
    <property type="entry name" value="PDDEXK_AddAB-type"/>
</dbReference>
<dbReference type="AlphaFoldDB" id="A0A3D8IWE2"/>
<organism evidence="3 4">
    <name type="scientific">Helicobacter cholecystus</name>
    <dbReference type="NCBI Taxonomy" id="45498"/>
    <lineage>
        <taxon>Bacteria</taxon>
        <taxon>Pseudomonadati</taxon>
        <taxon>Campylobacterota</taxon>
        <taxon>Epsilonproteobacteria</taxon>
        <taxon>Campylobacterales</taxon>
        <taxon>Helicobacteraceae</taxon>
        <taxon>Helicobacter</taxon>
    </lineage>
</organism>
<dbReference type="InterPro" id="IPR011604">
    <property type="entry name" value="PDDEXK-like_dom_sf"/>
</dbReference>
<dbReference type="EMBL" id="NXLU01000002">
    <property type="protein sequence ID" value="RDU69609.1"/>
    <property type="molecule type" value="Genomic_DNA"/>
</dbReference>
<dbReference type="InterPro" id="IPR011335">
    <property type="entry name" value="Restrct_endonuc-II-like"/>
</dbReference>
<evidence type="ECO:0000313" key="4">
    <source>
        <dbReference type="Proteomes" id="UP000257067"/>
    </source>
</evidence>
<dbReference type="Gene3D" id="3.90.320.10">
    <property type="match status" value="1"/>
</dbReference>
<accession>A0A3D8IWE2</accession>
<keyword evidence="1" id="KW-0175">Coiled coil</keyword>
<sequence length="718" mass="84495">MNHRLYVFSSSRAMQEFLKTQKKGFLPQSMLIHDFFSQILIVEGKSKIPAMMRKILLSDVLSEFKFNDKESEVFFFEKNFLGYLETSSFLITFFNELNAHKIAIKDIPQKDIYGDYEDHLHVLERIYECYEAKLEEYGLYDFPQNASIFNEFIESFEGIEIFLDGFLTPFEIDILKEISQKIELLVHLRIDEYNLTHYDFLSTNFQVDNTYTFSLSTQEILHQTPSPLLNKPNAYSCTLRLDQCAFILKKIQQWLNEGIAEDEIAIILPQDDFRSYLKVSDEARNLNFAMGFEAKEFLEQIKAIGEKECHGDKLEFLIDNLKGLCIPEGFEVKLDEIIYIYQKMHNVLQKLNLAQIVHLLALEVEKMSVDDFGGGKVRVMGLLETRGLKLKRAIIPDFISSNIPKISQSDIFLNTKIRKALGMPTLKDRQDLQKHYYLEIFKNTQEVELLYLEGELAPFGREVGVNILGQNHYTLFEPAKKYQYSFDEARLSIDKDFKLSFTSLSCFKDCKRAFYWRYLKGLKEESESEAMSIGLLLHELLYESYKQDPQNAKIYFERQLLKRIEQEKSELVKFELRLYLKQMQKFFSYHLEYDEILGLEEGFEFIKNDLRITGKIDRIDRVGDRIFVIDYKSGKKADVIPLQSAIYASYIQEKYPHLDVHVCFYSLRNGELKEDKDLQKHIQELEKLLDIAKEEREFAMTLNRSKCRECSYKVLCNR</sequence>
<evidence type="ECO:0000256" key="1">
    <source>
        <dbReference type="SAM" id="Coils"/>
    </source>
</evidence>
<dbReference type="RefSeq" id="WP_104724394.1">
    <property type="nucleotide sequence ID" value="NZ_FZNE01000003.1"/>
</dbReference>
<keyword evidence="4" id="KW-1185">Reference proteome</keyword>
<reference evidence="3 4" key="1">
    <citation type="submission" date="2018-04" db="EMBL/GenBank/DDBJ databases">
        <title>Novel Campyloabacter and Helicobacter Species and Strains.</title>
        <authorList>
            <person name="Mannion A.J."/>
            <person name="Shen Z."/>
            <person name="Fox J.G."/>
        </authorList>
    </citation>
    <scope>NUCLEOTIDE SEQUENCE [LARGE SCALE GENOMIC DNA]</scope>
    <source>
        <strain evidence="3 4">ATCC 700242</strain>
    </source>
</reference>
<comment type="caution">
    <text evidence="3">The sequence shown here is derived from an EMBL/GenBank/DDBJ whole genome shotgun (WGS) entry which is preliminary data.</text>
</comment>
<protein>
    <submittedName>
        <fullName evidence="3">PD-(D/E)XK nuclease family protein</fullName>
    </submittedName>
</protein>
<dbReference type="SUPFAM" id="SSF52540">
    <property type="entry name" value="P-loop containing nucleoside triphosphate hydrolases"/>
    <property type="match status" value="1"/>
</dbReference>
<feature type="domain" description="PD-(D/E)XK endonuclease-like" evidence="2">
    <location>
        <begin position="499"/>
        <end position="717"/>
    </location>
</feature>
<evidence type="ECO:0000313" key="3">
    <source>
        <dbReference type="EMBL" id="RDU69609.1"/>
    </source>
</evidence>